<dbReference type="GeneID" id="54360913"/>
<accession>A0A6J3M3X5</accession>
<dbReference type="AlphaFoldDB" id="A0A6J3M3X5"/>
<name>A0A6J3M3X5_9PEZI</name>
<dbReference type="RefSeq" id="XP_033459629.1">
    <property type="nucleotide sequence ID" value="XM_033603113.1"/>
</dbReference>
<reference evidence="2" key="2">
    <citation type="submission" date="2020-04" db="EMBL/GenBank/DDBJ databases">
        <authorList>
            <consortium name="NCBI Genome Project"/>
        </authorList>
    </citation>
    <scope>NUCLEOTIDE SEQUENCE</scope>
    <source>
        <strain evidence="2">CBS 342.82</strain>
    </source>
</reference>
<dbReference type="Proteomes" id="UP000504637">
    <property type="component" value="Unplaced"/>
</dbReference>
<sequence>MFRPTEVPSNPPISLTDFEKFKAGFKPTQPEDGWEINSTYLKEKDAWSVNWARMAFGHSHYVFVILPASAHGKGLSIESLIYESRTAARINITEEMAIKEAIFRARYDLGFEIEAHPNISFDEVFQYTFDMVY</sequence>
<keyword evidence="1" id="KW-1185">Reference proteome</keyword>
<organism evidence="2">
    <name type="scientific">Dissoconium aciculare CBS 342.82</name>
    <dbReference type="NCBI Taxonomy" id="1314786"/>
    <lineage>
        <taxon>Eukaryota</taxon>
        <taxon>Fungi</taxon>
        <taxon>Dikarya</taxon>
        <taxon>Ascomycota</taxon>
        <taxon>Pezizomycotina</taxon>
        <taxon>Dothideomycetes</taxon>
        <taxon>Dothideomycetidae</taxon>
        <taxon>Mycosphaerellales</taxon>
        <taxon>Dissoconiaceae</taxon>
        <taxon>Dissoconium</taxon>
    </lineage>
</organism>
<proteinExistence type="predicted"/>
<dbReference type="OrthoDB" id="4521980at2759"/>
<gene>
    <name evidence="2" type="ORF">K489DRAFT_370245</name>
</gene>
<reference evidence="2" key="3">
    <citation type="submission" date="2025-08" db="UniProtKB">
        <authorList>
            <consortium name="RefSeq"/>
        </authorList>
    </citation>
    <scope>IDENTIFICATION</scope>
    <source>
        <strain evidence="2">CBS 342.82</strain>
    </source>
</reference>
<protein>
    <submittedName>
        <fullName evidence="2">Uncharacterized protein</fullName>
    </submittedName>
</protein>
<reference evidence="2" key="1">
    <citation type="submission" date="2020-01" db="EMBL/GenBank/DDBJ databases">
        <authorList>
            <consortium name="DOE Joint Genome Institute"/>
            <person name="Haridas S."/>
            <person name="Albert R."/>
            <person name="Binder M."/>
            <person name="Bloem J."/>
            <person name="Labutti K."/>
            <person name="Salamov A."/>
            <person name="Andreopoulos B."/>
            <person name="Baker S.E."/>
            <person name="Barry K."/>
            <person name="Bills G."/>
            <person name="Bluhm B.H."/>
            <person name="Cannon C."/>
            <person name="Castanera R."/>
            <person name="Culley D.E."/>
            <person name="Daum C."/>
            <person name="Ezra D."/>
            <person name="Gonzalez J.B."/>
            <person name="Henrissat B."/>
            <person name="Kuo A."/>
            <person name="Liang C."/>
            <person name="Lipzen A."/>
            <person name="Lutzoni F."/>
            <person name="Magnuson J."/>
            <person name="Mondo S."/>
            <person name="Nolan M."/>
            <person name="Ohm R."/>
            <person name="Pangilinan J."/>
            <person name="Park H.-J."/>
            <person name="Ramirez L."/>
            <person name="Alfaro M."/>
            <person name="Sun H."/>
            <person name="Tritt A."/>
            <person name="Yoshinaga Y."/>
            <person name="Zwiers L.-H."/>
            <person name="Turgeon B.G."/>
            <person name="Goodwin S.B."/>
            <person name="Spatafora J.W."/>
            <person name="Crous P.W."/>
            <person name="Grigoriev I.V."/>
        </authorList>
    </citation>
    <scope>NUCLEOTIDE SEQUENCE</scope>
    <source>
        <strain evidence="2">CBS 342.82</strain>
    </source>
</reference>
<evidence type="ECO:0000313" key="2">
    <source>
        <dbReference type="RefSeq" id="XP_033459629.1"/>
    </source>
</evidence>
<evidence type="ECO:0000313" key="1">
    <source>
        <dbReference type="Proteomes" id="UP000504637"/>
    </source>
</evidence>